<reference evidence="3" key="1">
    <citation type="submission" date="2020-05" db="EMBL/GenBank/DDBJ databases">
        <authorList>
            <person name="Chiriac C."/>
            <person name="Salcher M."/>
            <person name="Ghai R."/>
            <person name="Kavagutti S V."/>
        </authorList>
    </citation>
    <scope>NUCLEOTIDE SEQUENCE</scope>
</reference>
<sequence>MNINFEIRIILVAVVVLAALVAGLVWRSRTGRSKKVSNGGQIDLAELGATKNGQPVTAFGERLTFLQFSSEFCSQCVQTARVYKDLEQHSEGILHIEVDITNRLDLAKKYNILQTPTTLVLDASGRVTSRIGGTAKEQTIKDEIGHFNI</sequence>
<dbReference type="Pfam" id="PF00085">
    <property type="entry name" value="Thioredoxin"/>
    <property type="match status" value="1"/>
</dbReference>
<evidence type="ECO:0000313" key="3">
    <source>
        <dbReference type="EMBL" id="CAB4681223.1"/>
    </source>
</evidence>
<evidence type="ECO:0000259" key="2">
    <source>
        <dbReference type="Pfam" id="PF00085"/>
    </source>
</evidence>
<keyword evidence="1" id="KW-0472">Membrane</keyword>
<accession>A0A6J6N9D0</accession>
<dbReference type="SUPFAM" id="SSF52833">
    <property type="entry name" value="Thioredoxin-like"/>
    <property type="match status" value="1"/>
</dbReference>
<protein>
    <submittedName>
        <fullName evidence="3">Unannotated protein</fullName>
    </submittedName>
</protein>
<feature type="transmembrane region" description="Helical" evidence="1">
    <location>
        <begin position="6"/>
        <end position="26"/>
    </location>
</feature>
<feature type="domain" description="Thioredoxin" evidence="2">
    <location>
        <begin position="62"/>
        <end position="144"/>
    </location>
</feature>
<organism evidence="3">
    <name type="scientific">freshwater metagenome</name>
    <dbReference type="NCBI Taxonomy" id="449393"/>
    <lineage>
        <taxon>unclassified sequences</taxon>
        <taxon>metagenomes</taxon>
        <taxon>ecological metagenomes</taxon>
    </lineage>
</organism>
<dbReference type="AlphaFoldDB" id="A0A6J6N9D0"/>
<dbReference type="InterPro" id="IPR013766">
    <property type="entry name" value="Thioredoxin_domain"/>
</dbReference>
<dbReference type="Gene3D" id="3.40.30.10">
    <property type="entry name" value="Glutaredoxin"/>
    <property type="match status" value="1"/>
</dbReference>
<proteinExistence type="predicted"/>
<keyword evidence="1" id="KW-0812">Transmembrane</keyword>
<dbReference type="EMBL" id="CAEZXK010000004">
    <property type="protein sequence ID" value="CAB4681223.1"/>
    <property type="molecule type" value="Genomic_DNA"/>
</dbReference>
<gene>
    <name evidence="3" type="ORF">UFOPK2370_00301</name>
</gene>
<dbReference type="CDD" id="cd02947">
    <property type="entry name" value="TRX_family"/>
    <property type="match status" value="1"/>
</dbReference>
<keyword evidence="1" id="KW-1133">Transmembrane helix</keyword>
<name>A0A6J6N9D0_9ZZZZ</name>
<dbReference type="InterPro" id="IPR036249">
    <property type="entry name" value="Thioredoxin-like_sf"/>
</dbReference>
<evidence type="ECO:0000256" key="1">
    <source>
        <dbReference type="SAM" id="Phobius"/>
    </source>
</evidence>